<evidence type="ECO:0000256" key="3">
    <source>
        <dbReference type="RuleBase" id="RU000363"/>
    </source>
</evidence>
<comment type="similarity">
    <text evidence="1 3">Belongs to the short-chain dehydrogenases/reductases (SDR) family.</text>
</comment>
<gene>
    <name evidence="5" type="ORF">GCM10008955_24610</name>
</gene>
<dbReference type="Gene3D" id="3.40.50.720">
    <property type="entry name" value="NAD(P)-binding Rossmann-like Domain"/>
    <property type="match status" value="1"/>
</dbReference>
<evidence type="ECO:0000313" key="5">
    <source>
        <dbReference type="EMBL" id="GGK29848.1"/>
    </source>
</evidence>
<accession>A0ABQ2EX95</accession>
<organism evidence="5 6">
    <name type="scientific">Deinococcus malanensis</name>
    <dbReference type="NCBI Taxonomy" id="1706855"/>
    <lineage>
        <taxon>Bacteria</taxon>
        <taxon>Thermotogati</taxon>
        <taxon>Deinococcota</taxon>
        <taxon>Deinococci</taxon>
        <taxon>Deinococcales</taxon>
        <taxon>Deinococcaceae</taxon>
        <taxon>Deinococcus</taxon>
    </lineage>
</organism>
<dbReference type="InterPro" id="IPR002347">
    <property type="entry name" value="SDR_fam"/>
</dbReference>
<dbReference type="CDD" id="cd05233">
    <property type="entry name" value="SDR_c"/>
    <property type="match status" value="1"/>
</dbReference>
<dbReference type="Proteomes" id="UP000647587">
    <property type="component" value="Unassembled WGS sequence"/>
</dbReference>
<dbReference type="InterPro" id="IPR020904">
    <property type="entry name" value="Sc_DH/Rdtase_CS"/>
</dbReference>
<keyword evidence="2" id="KW-0560">Oxidoreductase</keyword>
<dbReference type="PANTHER" id="PTHR43639">
    <property type="entry name" value="OXIDOREDUCTASE, SHORT-CHAIN DEHYDROGENASE/REDUCTASE FAMILY (AFU_ORTHOLOGUE AFUA_5G02870)"/>
    <property type="match status" value="1"/>
</dbReference>
<dbReference type="InterPro" id="IPR036291">
    <property type="entry name" value="NAD(P)-bd_dom_sf"/>
</dbReference>
<dbReference type="PRINTS" id="PR00080">
    <property type="entry name" value="SDRFAMILY"/>
</dbReference>
<dbReference type="InterPro" id="IPR057326">
    <property type="entry name" value="KR_dom"/>
</dbReference>
<evidence type="ECO:0000256" key="2">
    <source>
        <dbReference type="ARBA" id="ARBA00023002"/>
    </source>
</evidence>
<dbReference type="PROSITE" id="PS00061">
    <property type="entry name" value="ADH_SHORT"/>
    <property type="match status" value="1"/>
</dbReference>
<comment type="caution">
    <text evidence="5">The sequence shown here is derived from an EMBL/GenBank/DDBJ whole genome shotgun (WGS) entry which is preliminary data.</text>
</comment>
<dbReference type="SUPFAM" id="SSF51735">
    <property type="entry name" value="NAD(P)-binding Rossmann-fold domains"/>
    <property type="match status" value="1"/>
</dbReference>
<protein>
    <submittedName>
        <fullName evidence="5">Short-chain dehydrogenase</fullName>
    </submittedName>
</protein>
<sequence>MTAQGRMAPDALSGQVALVTGASSGLGRATAPALARAGADLVLLARSESDLLAVAREAESLGRRALVCPVDLSSGPALMEVVQQAVHSLGGLDILVNNAATDVPGPVTDLSAQDWDRVLDVNLRAPFLLAKATFPHMQRAGRGTIINVSSVAGKRGWANGSAYCASKFGLTGFTQALAAEGKPHGIRACVVYPGGMATGWGAFEPQAREDQKPPAAPPVDALPPDRVADLLAWMCAAPPELVLNEVIVTPLNEGGWP</sequence>
<evidence type="ECO:0000259" key="4">
    <source>
        <dbReference type="SMART" id="SM00822"/>
    </source>
</evidence>
<dbReference type="RefSeq" id="WP_189008951.1">
    <property type="nucleotide sequence ID" value="NZ_BMPP01000009.1"/>
</dbReference>
<evidence type="ECO:0000256" key="1">
    <source>
        <dbReference type="ARBA" id="ARBA00006484"/>
    </source>
</evidence>
<evidence type="ECO:0000313" key="6">
    <source>
        <dbReference type="Proteomes" id="UP000647587"/>
    </source>
</evidence>
<proteinExistence type="inferred from homology"/>
<dbReference type="Pfam" id="PF00106">
    <property type="entry name" value="adh_short"/>
    <property type="match status" value="1"/>
</dbReference>
<name>A0ABQ2EX95_9DEIO</name>
<dbReference type="EMBL" id="BMPP01000009">
    <property type="protein sequence ID" value="GGK29848.1"/>
    <property type="molecule type" value="Genomic_DNA"/>
</dbReference>
<dbReference type="PRINTS" id="PR00081">
    <property type="entry name" value="GDHRDH"/>
</dbReference>
<dbReference type="PANTHER" id="PTHR43639:SF1">
    <property type="entry name" value="SHORT-CHAIN DEHYDROGENASE_REDUCTASE FAMILY PROTEIN"/>
    <property type="match status" value="1"/>
</dbReference>
<reference evidence="6" key="1">
    <citation type="journal article" date="2019" name="Int. J. Syst. Evol. Microbiol.">
        <title>The Global Catalogue of Microorganisms (GCM) 10K type strain sequencing project: providing services to taxonomists for standard genome sequencing and annotation.</title>
        <authorList>
            <consortium name="The Broad Institute Genomics Platform"/>
            <consortium name="The Broad Institute Genome Sequencing Center for Infectious Disease"/>
            <person name="Wu L."/>
            <person name="Ma J."/>
        </authorList>
    </citation>
    <scope>NUCLEOTIDE SEQUENCE [LARGE SCALE GENOMIC DNA]</scope>
    <source>
        <strain evidence="6">JCM 30331</strain>
    </source>
</reference>
<dbReference type="SMART" id="SM00822">
    <property type="entry name" value="PKS_KR"/>
    <property type="match status" value="1"/>
</dbReference>
<feature type="domain" description="Ketoreductase" evidence="4">
    <location>
        <begin position="15"/>
        <end position="200"/>
    </location>
</feature>
<keyword evidence="6" id="KW-1185">Reference proteome</keyword>